<dbReference type="Proteomes" id="UP001303386">
    <property type="component" value="Unassembled WGS sequence"/>
</dbReference>
<organism evidence="1 2">
    <name type="scientific">Klebsiella aerogenes</name>
    <name type="common">Enterobacter aerogenes</name>
    <dbReference type="NCBI Taxonomy" id="548"/>
    <lineage>
        <taxon>Bacteria</taxon>
        <taxon>Pseudomonadati</taxon>
        <taxon>Pseudomonadota</taxon>
        <taxon>Gammaproteobacteria</taxon>
        <taxon>Enterobacterales</taxon>
        <taxon>Enterobacteriaceae</taxon>
        <taxon>Klebsiella/Raoultella group</taxon>
        <taxon>Klebsiella</taxon>
    </lineage>
</organism>
<evidence type="ECO:0000313" key="1">
    <source>
        <dbReference type="EMBL" id="MEA8799827.1"/>
    </source>
</evidence>
<evidence type="ECO:0000313" key="2">
    <source>
        <dbReference type="Proteomes" id="UP001303386"/>
    </source>
</evidence>
<reference evidence="1" key="1">
    <citation type="journal article" date="2023" name="J. Hosp. Infect.">
        <title>Cross-contamination of carbapenem-resistant Gram-negative bacteria between patients and hospital environment in the first year of a newly built surgical ward.</title>
        <authorList>
            <person name="Boutin S."/>
            <person name="Scherrer M."/>
            <person name="Spath I."/>
            <person name="Kocer K."/>
            <person name="Heeg K."/>
            <person name="Nurjadi D."/>
        </authorList>
    </citation>
    <scope>NUCLEOTIDE SEQUENCE</scope>
    <source>
        <strain evidence="1">KE10384</strain>
    </source>
</reference>
<dbReference type="EMBL" id="JARELW010000003">
    <property type="protein sequence ID" value="MEA8799827.1"/>
    <property type="molecule type" value="Genomic_DNA"/>
</dbReference>
<evidence type="ECO:0008006" key="3">
    <source>
        <dbReference type="Google" id="ProtNLM"/>
    </source>
</evidence>
<protein>
    <recommendedName>
        <fullName evidence="3">Phage protein</fullName>
    </recommendedName>
</protein>
<gene>
    <name evidence="1" type="ORF">PZT46_11265</name>
</gene>
<dbReference type="AlphaFoldDB" id="A0AAW9LP58"/>
<name>A0AAW9LP58_KLEAE</name>
<comment type="caution">
    <text evidence="1">The sequence shown here is derived from an EMBL/GenBank/DDBJ whole genome shotgun (WGS) entry which is preliminary data.</text>
</comment>
<proteinExistence type="predicted"/>
<accession>A0AAW9LP58</accession>
<dbReference type="RefSeq" id="WP_029503697.1">
    <property type="nucleotide sequence ID" value="NZ_JAJKKF010000002.1"/>
</dbReference>
<sequence length="67" mass="7566">MSIPKPKNTVRISFTVIDENGEETLSRDYFLPFEKITQARFPALPEAAQTEAQKFHEAAVMMGCFGE</sequence>